<feature type="chain" id="PRO_5042882378" description="Glycine-rich protein" evidence="1">
    <location>
        <begin position="32"/>
        <end position="177"/>
    </location>
</feature>
<protein>
    <recommendedName>
        <fullName evidence="4">Glycine-rich protein</fullName>
    </recommendedName>
</protein>
<reference evidence="2 3" key="1">
    <citation type="submission" date="2024-02" db="EMBL/GenBank/DDBJ databases">
        <title>High-quality chromosome-scale genome assembly of Pensacola bahiagrass (Paspalum notatum Flugge var. saurae).</title>
        <authorList>
            <person name="Vega J.M."/>
            <person name="Podio M."/>
            <person name="Orjuela J."/>
            <person name="Siena L.A."/>
            <person name="Pessino S.C."/>
            <person name="Combes M.C."/>
            <person name="Mariac C."/>
            <person name="Albertini E."/>
            <person name="Pupilli F."/>
            <person name="Ortiz J.P.A."/>
            <person name="Leblanc O."/>
        </authorList>
    </citation>
    <scope>NUCLEOTIDE SEQUENCE [LARGE SCALE GENOMIC DNA]</scope>
    <source>
        <strain evidence="2">R1</strain>
        <tissue evidence="2">Leaf</tissue>
    </source>
</reference>
<name>A0AAQ3XCM5_PASNO</name>
<accession>A0AAQ3XCM5</accession>
<feature type="signal peptide" evidence="1">
    <location>
        <begin position="1"/>
        <end position="31"/>
    </location>
</feature>
<proteinExistence type="predicted"/>
<evidence type="ECO:0000313" key="3">
    <source>
        <dbReference type="Proteomes" id="UP001341281"/>
    </source>
</evidence>
<dbReference type="PANTHER" id="PTHR34789">
    <property type="entry name" value="EXPRESSED PROTEIN"/>
    <property type="match status" value="1"/>
</dbReference>
<evidence type="ECO:0008006" key="4">
    <source>
        <dbReference type="Google" id="ProtNLM"/>
    </source>
</evidence>
<dbReference type="PANTHER" id="PTHR34789:SF5">
    <property type="entry name" value="GLYCINE-RICH PROTEIN"/>
    <property type="match status" value="1"/>
</dbReference>
<evidence type="ECO:0000313" key="2">
    <source>
        <dbReference type="EMBL" id="WVZ91482.1"/>
    </source>
</evidence>
<organism evidence="2 3">
    <name type="scientific">Paspalum notatum var. saurae</name>
    <dbReference type="NCBI Taxonomy" id="547442"/>
    <lineage>
        <taxon>Eukaryota</taxon>
        <taxon>Viridiplantae</taxon>
        <taxon>Streptophyta</taxon>
        <taxon>Embryophyta</taxon>
        <taxon>Tracheophyta</taxon>
        <taxon>Spermatophyta</taxon>
        <taxon>Magnoliopsida</taxon>
        <taxon>Liliopsida</taxon>
        <taxon>Poales</taxon>
        <taxon>Poaceae</taxon>
        <taxon>PACMAD clade</taxon>
        <taxon>Panicoideae</taxon>
        <taxon>Andropogonodae</taxon>
        <taxon>Paspaleae</taxon>
        <taxon>Paspalinae</taxon>
        <taxon>Paspalum</taxon>
    </lineage>
</organism>
<dbReference type="Proteomes" id="UP001341281">
    <property type="component" value="Chromosome 08"/>
</dbReference>
<dbReference type="EMBL" id="CP144752">
    <property type="protein sequence ID" value="WVZ91482.1"/>
    <property type="molecule type" value="Genomic_DNA"/>
</dbReference>
<dbReference type="AlphaFoldDB" id="A0AAQ3XCM5"/>
<keyword evidence="3" id="KW-1185">Reference proteome</keyword>
<keyword evidence="1" id="KW-0732">Signal</keyword>
<evidence type="ECO:0000256" key="1">
    <source>
        <dbReference type="SAM" id="SignalP"/>
    </source>
</evidence>
<gene>
    <name evidence="2" type="ORF">U9M48_037648</name>
</gene>
<sequence length="177" mass="17249">MAAAGNPRSNRALLLLLAFLLFAAAPACSFAALDDHLDVVDDGASNNLLPAPAAGNKQPDDAEPSYYGGYGGYGAGAGFIPPGASIPIVPAASGGPGAGGGGWGWGAGYGGAGGYAHGGVEVPPPVVCQEKGPCYGKKLACPKRCFWSYSRSGNGYGAGGGGGSCTIDCTAKCTASC</sequence>